<name>A0A0A9FJV3_ARUDO</name>
<reference evidence="1" key="2">
    <citation type="journal article" date="2015" name="Data Brief">
        <title>Shoot transcriptome of the giant reed, Arundo donax.</title>
        <authorList>
            <person name="Barrero R.A."/>
            <person name="Guerrero F.D."/>
            <person name="Moolhuijzen P."/>
            <person name="Goolsby J.A."/>
            <person name="Tidwell J."/>
            <person name="Bellgard S.E."/>
            <person name="Bellgard M.I."/>
        </authorList>
    </citation>
    <scope>NUCLEOTIDE SEQUENCE</scope>
    <source>
        <tissue evidence="1">Shoot tissue taken approximately 20 cm above the soil surface</tissue>
    </source>
</reference>
<dbReference type="EMBL" id="GBRH01184591">
    <property type="protein sequence ID" value="JAE13305.1"/>
    <property type="molecule type" value="Transcribed_RNA"/>
</dbReference>
<organism evidence="1">
    <name type="scientific">Arundo donax</name>
    <name type="common">Giant reed</name>
    <name type="synonym">Donax arundinaceus</name>
    <dbReference type="NCBI Taxonomy" id="35708"/>
    <lineage>
        <taxon>Eukaryota</taxon>
        <taxon>Viridiplantae</taxon>
        <taxon>Streptophyta</taxon>
        <taxon>Embryophyta</taxon>
        <taxon>Tracheophyta</taxon>
        <taxon>Spermatophyta</taxon>
        <taxon>Magnoliopsida</taxon>
        <taxon>Liliopsida</taxon>
        <taxon>Poales</taxon>
        <taxon>Poaceae</taxon>
        <taxon>PACMAD clade</taxon>
        <taxon>Arundinoideae</taxon>
        <taxon>Arundineae</taxon>
        <taxon>Arundo</taxon>
    </lineage>
</organism>
<reference evidence="1" key="1">
    <citation type="submission" date="2014-09" db="EMBL/GenBank/DDBJ databases">
        <authorList>
            <person name="Magalhaes I.L.F."/>
            <person name="Oliveira U."/>
            <person name="Santos F.R."/>
            <person name="Vidigal T.H.D.A."/>
            <person name="Brescovit A.D."/>
            <person name="Santos A.J."/>
        </authorList>
    </citation>
    <scope>NUCLEOTIDE SEQUENCE</scope>
    <source>
        <tissue evidence="1">Shoot tissue taken approximately 20 cm above the soil surface</tissue>
    </source>
</reference>
<protein>
    <submittedName>
        <fullName evidence="1">Uncharacterized protein</fullName>
    </submittedName>
</protein>
<evidence type="ECO:0000313" key="1">
    <source>
        <dbReference type="EMBL" id="JAE13305.1"/>
    </source>
</evidence>
<accession>A0A0A9FJV3</accession>
<sequence length="22" mass="2558">MNCIMKSELFLINLICNDELNS</sequence>
<proteinExistence type="predicted"/>
<dbReference type="AlphaFoldDB" id="A0A0A9FJV3"/>